<feature type="signal peptide" evidence="1">
    <location>
        <begin position="1"/>
        <end position="25"/>
    </location>
</feature>
<reference evidence="2 3" key="1">
    <citation type="submission" date="2015-05" db="EMBL/GenBank/DDBJ databases">
        <authorList>
            <person name="Goodhead I."/>
        </authorList>
    </citation>
    <scope>NUCLEOTIDE SEQUENCE [LARGE SCALE GENOMIC DNA]</scope>
    <source>
        <strain evidence="3">morsitans</strain>
    </source>
</reference>
<keyword evidence="1" id="KW-0732">Signal</keyword>
<evidence type="ECO:0000313" key="3">
    <source>
        <dbReference type="Proteomes" id="UP000245838"/>
    </source>
</evidence>
<feature type="chain" id="PRO_5008261642" evidence="1">
    <location>
        <begin position="26"/>
        <end position="85"/>
    </location>
</feature>
<name>A0A193QNE9_SODGM</name>
<dbReference type="RefSeq" id="WP_041867231.1">
    <property type="nucleotide sequence ID" value="NC_007712.1"/>
</dbReference>
<dbReference type="BioCyc" id="SGLO343509:SGP1_RS19535-MONOMER"/>
<dbReference type="AlphaFoldDB" id="A0A193QNE9"/>
<accession>A0A193QNE9</accession>
<sequence>MRILLLSANAVVSLFFVFSPLTVAAAITPACADNAAGQTVHNHPSDMAQMMHDHPATLTTPPMTTADARAMQQADVDTAAATYSA</sequence>
<evidence type="ECO:0000256" key="1">
    <source>
        <dbReference type="SAM" id="SignalP"/>
    </source>
</evidence>
<dbReference type="EMBL" id="LN854557">
    <property type="protein sequence ID" value="CRL46440.1"/>
    <property type="molecule type" value="Genomic_DNA"/>
</dbReference>
<evidence type="ECO:0000313" key="2">
    <source>
        <dbReference type="EMBL" id="CRL46440.1"/>
    </source>
</evidence>
<gene>
    <name evidence="2" type="ORF">SGGMMB4_05079</name>
</gene>
<proteinExistence type="predicted"/>
<protein>
    <submittedName>
        <fullName evidence="2">Uncharacterized protein</fullName>
    </submittedName>
</protein>
<dbReference type="Proteomes" id="UP000245838">
    <property type="component" value="Chromosome sggmmb4_Chromosome"/>
</dbReference>
<organism evidence="2 3">
    <name type="scientific">Sodalis glossinidius (strain morsitans)</name>
    <dbReference type="NCBI Taxonomy" id="343509"/>
    <lineage>
        <taxon>Bacteria</taxon>
        <taxon>Pseudomonadati</taxon>
        <taxon>Pseudomonadota</taxon>
        <taxon>Gammaproteobacteria</taxon>
        <taxon>Enterobacterales</taxon>
        <taxon>Bruguierivoracaceae</taxon>
        <taxon>Sodalis</taxon>
    </lineage>
</organism>